<keyword evidence="2" id="KW-1133">Transmembrane helix</keyword>
<proteinExistence type="predicted"/>
<feature type="region of interest" description="Disordered" evidence="1">
    <location>
        <begin position="115"/>
        <end position="143"/>
    </location>
</feature>
<name>A0A8D8DPI5_CULPI</name>
<accession>A0A8D8DPI5</accession>
<keyword evidence="2" id="KW-0472">Membrane</keyword>
<organism evidence="3">
    <name type="scientific">Culex pipiens</name>
    <name type="common">House mosquito</name>
    <dbReference type="NCBI Taxonomy" id="7175"/>
    <lineage>
        <taxon>Eukaryota</taxon>
        <taxon>Metazoa</taxon>
        <taxon>Ecdysozoa</taxon>
        <taxon>Arthropoda</taxon>
        <taxon>Hexapoda</taxon>
        <taxon>Insecta</taxon>
        <taxon>Pterygota</taxon>
        <taxon>Neoptera</taxon>
        <taxon>Endopterygota</taxon>
        <taxon>Diptera</taxon>
        <taxon>Nematocera</taxon>
        <taxon>Culicoidea</taxon>
        <taxon>Culicidae</taxon>
        <taxon>Culicinae</taxon>
        <taxon>Culicini</taxon>
        <taxon>Culex</taxon>
        <taxon>Culex</taxon>
    </lineage>
</organism>
<evidence type="ECO:0000313" key="3">
    <source>
        <dbReference type="EMBL" id="CAG6515371.1"/>
    </source>
</evidence>
<feature type="compositionally biased region" description="Polar residues" evidence="1">
    <location>
        <begin position="131"/>
        <end position="143"/>
    </location>
</feature>
<keyword evidence="2" id="KW-0812">Transmembrane</keyword>
<reference evidence="3" key="1">
    <citation type="submission" date="2021-05" db="EMBL/GenBank/DDBJ databases">
        <authorList>
            <person name="Alioto T."/>
            <person name="Alioto T."/>
            <person name="Gomez Garrido J."/>
        </authorList>
    </citation>
    <scope>NUCLEOTIDE SEQUENCE</scope>
</reference>
<dbReference type="AlphaFoldDB" id="A0A8D8DPI5"/>
<feature type="transmembrane region" description="Helical" evidence="2">
    <location>
        <begin position="37"/>
        <end position="55"/>
    </location>
</feature>
<evidence type="ECO:0000256" key="2">
    <source>
        <dbReference type="SAM" id="Phobius"/>
    </source>
</evidence>
<dbReference type="EMBL" id="HBUE01277084">
    <property type="protein sequence ID" value="CAG6566870.1"/>
    <property type="molecule type" value="Transcribed_RNA"/>
</dbReference>
<evidence type="ECO:0000256" key="1">
    <source>
        <dbReference type="SAM" id="MobiDB-lite"/>
    </source>
</evidence>
<protein>
    <submittedName>
        <fullName evidence="3">(northern house mosquito) hypothetical protein</fullName>
    </submittedName>
</protein>
<dbReference type="EMBL" id="HBUE01171634">
    <property type="protein sequence ID" value="CAG6515371.1"/>
    <property type="molecule type" value="Transcribed_RNA"/>
</dbReference>
<sequence>MTWLGGALLLVERHKIIVYLSDVLAEKQHRTHTLISLHLSFALNFTFCCLGALYYPNLVSLRRNVYHQIQLIVFLPTAVIRQFAKNGCAAPAAIKTTLRLESNFGGKPSQILHRSPIQLRRTVPDPESEFPNATESLRPPSTK</sequence>